<gene>
    <name evidence="3" type="ORF">DLJ53_25015</name>
</gene>
<dbReference type="EMBL" id="QHHQ01000006">
    <property type="protein sequence ID" value="RAH98895.1"/>
    <property type="molecule type" value="Genomic_DNA"/>
</dbReference>
<dbReference type="Gene3D" id="3.40.50.12710">
    <property type="match status" value="1"/>
</dbReference>
<reference evidence="3 4" key="1">
    <citation type="submission" date="2018-05" db="EMBL/GenBank/DDBJ databases">
        <title>Acuticoccus sediminis sp. nov., isolated from deep-sea sediment of Indian Ocean.</title>
        <authorList>
            <person name="Liu X."/>
            <person name="Lai Q."/>
            <person name="Du Y."/>
            <person name="Sun F."/>
            <person name="Zhang X."/>
            <person name="Wang S."/>
            <person name="Shao Z."/>
        </authorList>
    </citation>
    <scope>NUCLEOTIDE SEQUENCE [LARGE SCALE GENOMIC DNA]</scope>
    <source>
        <strain evidence="3 4">PTG4-2</strain>
    </source>
</reference>
<evidence type="ECO:0000256" key="1">
    <source>
        <dbReference type="ARBA" id="ARBA00022603"/>
    </source>
</evidence>
<dbReference type="GO" id="GO:0032259">
    <property type="term" value="P:methylation"/>
    <property type="evidence" value="ECO:0007669"/>
    <property type="project" value="UniProtKB-KW"/>
</dbReference>
<evidence type="ECO:0000256" key="2">
    <source>
        <dbReference type="ARBA" id="ARBA00022679"/>
    </source>
</evidence>
<accession>A0A8B2NLC5</accession>
<keyword evidence="2 3" id="KW-0808">Transferase</keyword>
<comment type="caution">
    <text evidence="3">The sequence shown here is derived from an EMBL/GenBank/DDBJ whole genome shotgun (WGS) entry which is preliminary data.</text>
</comment>
<dbReference type="PANTHER" id="PTHR12049">
    <property type="entry name" value="PROTEIN ARGININE METHYLTRANSFERASE NDUFAF7, MITOCHONDRIAL"/>
    <property type="match status" value="1"/>
</dbReference>
<dbReference type="InterPro" id="IPR003788">
    <property type="entry name" value="NDUFAF7"/>
</dbReference>
<organism evidence="3 4">
    <name type="scientific">Acuticoccus sediminis</name>
    <dbReference type="NCBI Taxonomy" id="2184697"/>
    <lineage>
        <taxon>Bacteria</taxon>
        <taxon>Pseudomonadati</taxon>
        <taxon>Pseudomonadota</taxon>
        <taxon>Alphaproteobacteria</taxon>
        <taxon>Hyphomicrobiales</taxon>
        <taxon>Amorphaceae</taxon>
        <taxon>Acuticoccus</taxon>
    </lineage>
</organism>
<dbReference type="Proteomes" id="UP000249590">
    <property type="component" value="Unassembled WGS sequence"/>
</dbReference>
<dbReference type="SUPFAM" id="SSF53335">
    <property type="entry name" value="S-adenosyl-L-methionine-dependent methyltransferases"/>
    <property type="match status" value="1"/>
</dbReference>
<sequence>MTPVAERLARRIALTGPITVAEFMSACLTDPDGYYAQREPFGTAGDFITAPEISQMFGEIVGAFLLDRWQADGRPAPFDLVELGPGRGTLMRDVLRVCATDPRFIGASRVVLVEASDRLRQLQRRTLAPLHPNVAWADGPPTERPFYLVANEFFDALPVRQVVRRDGRWYERVVGLADGALAFGLSPFPLTLSADAPEGAVRELRPGAETMIRTIAQGLVTHDVGSALVIDYGYATAGTPDATTGFGETLQAVRGHQHVDVLDRPGESDLSAHVDFTALATAATSAGAVAHGPVDQGDFLVNLGLLQRAGALGSRAGDDERAMIEAVVRRLAGAGEGEMGTLFKALAITARPAPPPGFQVVNGPAD</sequence>
<keyword evidence="4" id="KW-1185">Reference proteome</keyword>
<dbReference type="PANTHER" id="PTHR12049:SF7">
    <property type="entry name" value="PROTEIN ARGININE METHYLTRANSFERASE NDUFAF7, MITOCHONDRIAL"/>
    <property type="match status" value="1"/>
</dbReference>
<dbReference type="RefSeq" id="WP_111350354.1">
    <property type="nucleotide sequence ID" value="NZ_QHHQ01000006.1"/>
</dbReference>
<dbReference type="GO" id="GO:0035243">
    <property type="term" value="F:protein-arginine omega-N symmetric methyltransferase activity"/>
    <property type="evidence" value="ECO:0007669"/>
    <property type="project" value="TreeGrafter"/>
</dbReference>
<dbReference type="InterPro" id="IPR038375">
    <property type="entry name" value="NDUFAF7_sf"/>
</dbReference>
<dbReference type="OrthoDB" id="9794208at2"/>
<protein>
    <submittedName>
        <fullName evidence="3">Methyltransferase</fullName>
    </submittedName>
</protein>
<keyword evidence="1 3" id="KW-0489">Methyltransferase</keyword>
<dbReference type="AlphaFoldDB" id="A0A8B2NLC5"/>
<dbReference type="InterPro" id="IPR029063">
    <property type="entry name" value="SAM-dependent_MTases_sf"/>
</dbReference>
<proteinExistence type="predicted"/>
<name>A0A8B2NLC5_9HYPH</name>
<evidence type="ECO:0000313" key="4">
    <source>
        <dbReference type="Proteomes" id="UP000249590"/>
    </source>
</evidence>
<dbReference type="Pfam" id="PF02636">
    <property type="entry name" value="Methyltransf_28"/>
    <property type="match status" value="1"/>
</dbReference>
<evidence type="ECO:0000313" key="3">
    <source>
        <dbReference type="EMBL" id="RAH98895.1"/>
    </source>
</evidence>